<proteinExistence type="predicted"/>
<dbReference type="Proteomes" id="UP000265618">
    <property type="component" value="Unassembled WGS sequence"/>
</dbReference>
<dbReference type="EMBL" id="BDIP01004954">
    <property type="protein sequence ID" value="GCA63761.1"/>
    <property type="molecule type" value="Genomic_DNA"/>
</dbReference>
<sequence>MTVSAVGRGMKSIASCGPHHVMTVDEPFNM</sequence>
<feature type="non-terminal residue" evidence="1">
    <location>
        <position position="1"/>
    </location>
</feature>
<evidence type="ECO:0000313" key="1">
    <source>
        <dbReference type="EMBL" id="GCA63761.1"/>
    </source>
</evidence>
<dbReference type="AlphaFoldDB" id="A0A391NQH3"/>
<protein>
    <submittedName>
        <fullName evidence="1">Uncharacterized protein</fullName>
    </submittedName>
</protein>
<keyword evidence="2" id="KW-1185">Reference proteome</keyword>
<reference evidence="1 2" key="1">
    <citation type="journal article" date="2018" name="PLoS ONE">
        <title>The draft genome of Kipferlia bialata reveals reductive genome evolution in fornicate parasites.</title>
        <authorList>
            <person name="Tanifuji G."/>
            <person name="Takabayashi S."/>
            <person name="Kume K."/>
            <person name="Takagi M."/>
            <person name="Nakayama T."/>
            <person name="Kamikawa R."/>
            <person name="Inagaki Y."/>
            <person name="Hashimoto T."/>
        </authorList>
    </citation>
    <scope>NUCLEOTIDE SEQUENCE [LARGE SCALE GENOMIC DNA]</scope>
    <source>
        <strain evidence="1">NY0173</strain>
    </source>
</reference>
<gene>
    <name evidence="1" type="ORF">KIPB_011794</name>
</gene>
<organism evidence="1 2">
    <name type="scientific">Kipferlia bialata</name>
    <dbReference type="NCBI Taxonomy" id="797122"/>
    <lineage>
        <taxon>Eukaryota</taxon>
        <taxon>Metamonada</taxon>
        <taxon>Carpediemonas-like organisms</taxon>
        <taxon>Kipferlia</taxon>
    </lineage>
</organism>
<accession>A0A391NQH3</accession>
<comment type="caution">
    <text evidence="1">The sequence shown here is derived from an EMBL/GenBank/DDBJ whole genome shotgun (WGS) entry which is preliminary data.</text>
</comment>
<name>A0A391NQH3_9EUKA</name>
<evidence type="ECO:0000313" key="2">
    <source>
        <dbReference type="Proteomes" id="UP000265618"/>
    </source>
</evidence>